<dbReference type="Pfam" id="PF13306">
    <property type="entry name" value="LRR_5"/>
    <property type="match status" value="1"/>
</dbReference>
<dbReference type="Proteomes" id="UP000824265">
    <property type="component" value="Unassembled WGS sequence"/>
</dbReference>
<dbReference type="EMBL" id="DXGH01000017">
    <property type="protein sequence ID" value="HIW80562.1"/>
    <property type="molecule type" value="Genomic_DNA"/>
</dbReference>
<evidence type="ECO:0000313" key="2">
    <source>
        <dbReference type="Proteomes" id="UP000824265"/>
    </source>
</evidence>
<evidence type="ECO:0000313" key="1">
    <source>
        <dbReference type="EMBL" id="HIW80562.1"/>
    </source>
</evidence>
<dbReference type="InterPro" id="IPR032675">
    <property type="entry name" value="LRR_dom_sf"/>
</dbReference>
<comment type="caution">
    <text evidence="1">The sequence shown here is derived from an EMBL/GenBank/DDBJ whole genome shotgun (WGS) entry which is preliminary data.</text>
</comment>
<dbReference type="AlphaFoldDB" id="A0A9D1UAF2"/>
<gene>
    <name evidence="1" type="ORF">H9742_03385</name>
</gene>
<reference evidence="1" key="2">
    <citation type="submission" date="2021-04" db="EMBL/GenBank/DDBJ databases">
        <authorList>
            <person name="Gilroy R."/>
        </authorList>
    </citation>
    <scope>NUCLEOTIDE SEQUENCE</scope>
    <source>
        <strain evidence="1">CHK195-6426</strain>
    </source>
</reference>
<proteinExistence type="predicted"/>
<reference evidence="1" key="1">
    <citation type="journal article" date="2021" name="PeerJ">
        <title>Extensive microbial diversity within the chicken gut microbiome revealed by metagenomics and culture.</title>
        <authorList>
            <person name="Gilroy R."/>
            <person name="Ravi A."/>
            <person name="Getino M."/>
            <person name="Pursley I."/>
            <person name="Horton D.L."/>
            <person name="Alikhan N.F."/>
            <person name="Baker D."/>
            <person name="Gharbi K."/>
            <person name="Hall N."/>
            <person name="Watson M."/>
            <person name="Adriaenssens E.M."/>
            <person name="Foster-Nyarko E."/>
            <person name="Jarju S."/>
            <person name="Secka A."/>
            <person name="Antonio M."/>
            <person name="Oren A."/>
            <person name="Chaudhuri R.R."/>
            <person name="La Ragione R."/>
            <person name="Hildebrand F."/>
            <person name="Pallen M.J."/>
        </authorList>
    </citation>
    <scope>NUCLEOTIDE SEQUENCE</scope>
    <source>
        <strain evidence="1">CHK195-6426</strain>
    </source>
</reference>
<name>A0A9D1UAF2_9FIRM</name>
<organism evidence="1 2">
    <name type="scientific">Candidatus Acetatifactor stercoripullorum</name>
    <dbReference type="NCBI Taxonomy" id="2838414"/>
    <lineage>
        <taxon>Bacteria</taxon>
        <taxon>Bacillati</taxon>
        <taxon>Bacillota</taxon>
        <taxon>Clostridia</taxon>
        <taxon>Lachnospirales</taxon>
        <taxon>Lachnospiraceae</taxon>
        <taxon>Acetatifactor</taxon>
    </lineage>
</organism>
<accession>A0A9D1UAF2</accession>
<dbReference type="InterPro" id="IPR026906">
    <property type="entry name" value="LRR_5"/>
</dbReference>
<protein>
    <submittedName>
        <fullName evidence="1">Leucine-rich repeat domain-containing protein</fullName>
    </submittedName>
</protein>
<sequence>MQEKELEIAGGSLHYEIRDGKIAVTGLGGGASQVSVPERIENLPVEIIHKRAFLSKKNLRKVILPDTIREVGDWAFAYCDSLREIALPRSSISFGRSAFLECGNLKEISPRGAGREISLLLAAAVTSLEAYYLLDISEAGSGEWLDKWDQKLFSLLYSPDAEGYAKQVLCGEEDYGSTDFEAFLREKRKKKVRLCTLRLLCPTGLSDERREKLERYLAEHTKGCESDETWQVVLLEHGNDREYYSLFAQLGCLTEENFQAVVADIGEDKPEMKAYFMRWKEEKLGYGDFFEGLEL</sequence>
<dbReference type="Gene3D" id="3.80.10.10">
    <property type="entry name" value="Ribonuclease Inhibitor"/>
    <property type="match status" value="1"/>
</dbReference>